<dbReference type="RefSeq" id="WP_014778336.1">
    <property type="nucleotide sequence ID" value="NC_018012.1"/>
</dbReference>
<keyword evidence="4" id="KW-1185">Reference proteome</keyword>
<keyword evidence="1" id="KW-0472">Membrane</keyword>
<proteinExistence type="predicted"/>
<organism evidence="3 4">
    <name type="scientific">Thiocystis violascens (strain ATCC 17096 / DSM 198 / 6111)</name>
    <name type="common">Chromatium violascens</name>
    <dbReference type="NCBI Taxonomy" id="765911"/>
    <lineage>
        <taxon>Bacteria</taxon>
        <taxon>Pseudomonadati</taxon>
        <taxon>Pseudomonadota</taxon>
        <taxon>Gammaproteobacteria</taxon>
        <taxon>Chromatiales</taxon>
        <taxon>Chromatiaceae</taxon>
        <taxon>Thiocystis</taxon>
    </lineage>
</organism>
<feature type="transmembrane region" description="Helical" evidence="1">
    <location>
        <begin position="241"/>
        <end position="262"/>
    </location>
</feature>
<dbReference type="eggNOG" id="COG4137">
    <property type="taxonomic scope" value="Bacteria"/>
</dbReference>
<dbReference type="AlphaFoldDB" id="I3YA61"/>
<evidence type="ECO:0000313" key="4">
    <source>
        <dbReference type="Proteomes" id="UP000006062"/>
    </source>
</evidence>
<feature type="domain" description="Cytochrome c assembly protein" evidence="2">
    <location>
        <begin position="43"/>
        <end position="265"/>
    </location>
</feature>
<accession>I3YA61</accession>
<feature type="transmembrane region" description="Helical" evidence="1">
    <location>
        <begin position="66"/>
        <end position="84"/>
    </location>
</feature>
<feature type="transmembrane region" description="Helical" evidence="1">
    <location>
        <begin position="37"/>
        <end position="54"/>
    </location>
</feature>
<feature type="transmembrane region" description="Helical" evidence="1">
    <location>
        <begin position="178"/>
        <end position="201"/>
    </location>
</feature>
<dbReference type="OrthoDB" id="9780793at2"/>
<dbReference type="STRING" id="765911.Thivi_1918"/>
<dbReference type="InterPro" id="IPR052372">
    <property type="entry name" value="YpjD/HemX"/>
</dbReference>
<feature type="transmembrane region" description="Helical" evidence="1">
    <location>
        <begin position="128"/>
        <end position="152"/>
    </location>
</feature>
<keyword evidence="1" id="KW-1133">Transmembrane helix</keyword>
<keyword evidence="1" id="KW-0812">Transmembrane</keyword>
<dbReference type="InterPro" id="IPR002541">
    <property type="entry name" value="Cyt_c_assembly"/>
</dbReference>
<feature type="transmembrane region" description="Helical" evidence="1">
    <location>
        <begin position="6"/>
        <end position="25"/>
    </location>
</feature>
<reference evidence="3 4" key="1">
    <citation type="submission" date="2012-06" db="EMBL/GenBank/DDBJ databases">
        <title>Complete sequence of Thiocystis violascens DSM 198.</title>
        <authorList>
            <consortium name="US DOE Joint Genome Institute"/>
            <person name="Lucas S."/>
            <person name="Han J."/>
            <person name="Lapidus A."/>
            <person name="Cheng J.-F."/>
            <person name="Goodwin L."/>
            <person name="Pitluck S."/>
            <person name="Peters L."/>
            <person name="Ovchinnikova G."/>
            <person name="Teshima H."/>
            <person name="Detter J.C."/>
            <person name="Han C."/>
            <person name="Tapia R."/>
            <person name="Land M."/>
            <person name="Hauser L."/>
            <person name="Kyrpides N."/>
            <person name="Ivanova N."/>
            <person name="Pagani I."/>
            <person name="Vogl K."/>
            <person name="Liu Z."/>
            <person name="Frigaard N.-U."/>
            <person name="Bryant D."/>
            <person name="Woyke T."/>
        </authorList>
    </citation>
    <scope>NUCLEOTIDE SEQUENCE [LARGE SCALE GENOMIC DNA]</scope>
    <source>
        <strain evidence="4">ATCC 17096 / DSM 198 / 6111</strain>
    </source>
</reference>
<evidence type="ECO:0000313" key="3">
    <source>
        <dbReference type="EMBL" id="AFL73879.1"/>
    </source>
</evidence>
<dbReference type="KEGG" id="tvi:Thivi_1918"/>
<dbReference type="HOGENOM" id="CLU_049710_1_0_6"/>
<dbReference type="EMBL" id="CP003154">
    <property type="protein sequence ID" value="AFL73879.1"/>
    <property type="molecule type" value="Genomic_DNA"/>
</dbReference>
<feature type="transmembrane region" description="Helical" evidence="1">
    <location>
        <begin position="91"/>
        <end position="108"/>
    </location>
</feature>
<dbReference type="GO" id="GO:0005886">
    <property type="term" value="C:plasma membrane"/>
    <property type="evidence" value="ECO:0007669"/>
    <property type="project" value="TreeGrafter"/>
</dbReference>
<gene>
    <name evidence="3" type="ordered locus">Thivi_1918</name>
</gene>
<dbReference type="Pfam" id="PF01578">
    <property type="entry name" value="Cytochrom_C_asm"/>
    <property type="match status" value="1"/>
</dbReference>
<evidence type="ECO:0000256" key="1">
    <source>
        <dbReference type="SAM" id="Phobius"/>
    </source>
</evidence>
<dbReference type="GO" id="GO:0017004">
    <property type="term" value="P:cytochrome complex assembly"/>
    <property type="evidence" value="ECO:0007669"/>
    <property type="project" value="InterPro"/>
</dbReference>
<protein>
    <submittedName>
        <fullName evidence="3">ABC-type uncharacterized transport system, permease component</fullName>
    </submittedName>
</protein>
<dbReference type="GO" id="GO:0020037">
    <property type="term" value="F:heme binding"/>
    <property type="evidence" value="ECO:0007669"/>
    <property type="project" value="InterPro"/>
</dbReference>
<name>I3YA61_THIV6</name>
<dbReference type="PANTHER" id="PTHR38034:SF1">
    <property type="entry name" value="INNER MEMBRANE PROTEIN YPJD"/>
    <property type="match status" value="1"/>
</dbReference>
<dbReference type="Proteomes" id="UP000006062">
    <property type="component" value="Chromosome"/>
</dbReference>
<sequence>MTHTLLAAVATLSYLAATALIGLRLFRKEGWIPERNLAIFVGFAGLALHSWLLWDSIFSSAGLNLGFYHALALTTWTIIALLLVSSLTKPVDNLGLILLPVAALSIVLETNFAEVGFLRPTASWALKIHVLLSMLAYSLLTLAAVQAILLAVQDRHLRRRRASGFIRTLPPLQTMESLLFEMITAGFVLLTLALLSGFAFLENMFAQHLVHKTVLSVLAWLVFGGLLIGRFRKGWRGRTAIIWTLGGFVILILAYFGTKAVLEFVLKT</sequence>
<evidence type="ECO:0000259" key="2">
    <source>
        <dbReference type="Pfam" id="PF01578"/>
    </source>
</evidence>
<dbReference type="PANTHER" id="PTHR38034">
    <property type="entry name" value="INNER MEMBRANE PROTEIN YPJD"/>
    <property type="match status" value="1"/>
</dbReference>
<feature type="transmembrane region" description="Helical" evidence="1">
    <location>
        <begin position="213"/>
        <end position="229"/>
    </location>
</feature>